<dbReference type="Pfam" id="PF13469">
    <property type="entry name" value="Sulfotransfer_3"/>
    <property type="match status" value="1"/>
</dbReference>
<dbReference type="SUPFAM" id="SSF52540">
    <property type="entry name" value="P-loop containing nucleoside triphosphate hydrolases"/>
    <property type="match status" value="1"/>
</dbReference>
<evidence type="ECO:0000313" key="2">
    <source>
        <dbReference type="Proteomes" id="UP000238348"/>
    </source>
</evidence>
<organism evidence="1 2">
    <name type="scientific">Sorangium cellulosum</name>
    <name type="common">Polyangium cellulosum</name>
    <dbReference type="NCBI Taxonomy" id="56"/>
    <lineage>
        <taxon>Bacteria</taxon>
        <taxon>Pseudomonadati</taxon>
        <taxon>Myxococcota</taxon>
        <taxon>Polyangia</taxon>
        <taxon>Polyangiales</taxon>
        <taxon>Polyangiaceae</taxon>
        <taxon>Sorangium</taxon>
    </lineage>
</organism>
<gene>
    <name evidence="1" type="ORF">SOCE26_064550</name>
</gene>
<protein>
    <recommendedName>
        <fullName evidence="3">Sulfotransferase</fullName>
    </recommendedName>
</protein>
<dbReference type="Proteomes" id="UP000238348">
    <property type="component" value="Chromosome"/>
</dbReference>
<name>A0A2L0F0B2_SORCE</name>
<sequence length="420" mass="46731">MLPKHALPARLLNSVGRLAPKSAFEFDELKKLAVRRAGSDSWDDIGEFDEALKWVLDEASKLDTLTFLGRQWVKTATLGALTKRLEVERYRREHAITSDSPRVGVIIVSPPRTGTTLLFELLDATGLFRSPMMWELCFAGSRLSPAQRKSRAVWMARMQSALTRMDDVHPVDALGPEECTMLLNYTGICHSYDFVLGLPEARRRLAELDQLGRHARRRYDYHALLLNTIAHERLASGVDAEPDQRPWLLKAPGHAEFVGAVAAKYPEASLVVNLRSPSDFVPSVCSLQMTHQQSFVRTTPAKIAEHSMKIVDHGYSTLGRWSANQPGKLRLVEYDDLVEAPLTVARKVLEASGVPHGEADLKRAEDWLKGRKRRPSVLRSTLDDYGLDAATVDSRLAPALTRIRETGSKVSSVSGPAPRA</sequence>
<proteinExistence type="predicted"/>
<reference evidence="1 2" key="1">
    <citation type="submission" date="2015-09" db="EMBL/GenBank/DDBJ databases">
        <title>Sorangium comparison.</title>
        <authorList>
            <person name="Zaburannyi N."/>
            <person name="Bunk B."/>
            <person name="Overmann J."/>
            <person name="Mueller R."/>
        </authorList>
    </citation>
    <scope>NUCLEOTIDE SEQUENCE [LARGE SCALE GENOMIC DNA]</scope>
    <source>
        <strain evidence="1 2">So ce26</strain>
    </source>
</reference>
<dbReference type="Gene3D" id="3.40.50.300">
    <property type="entry name" value="P-loop containing nucleotide triphosphate hydrolases"/>
    <property type="match status" value="1"/>
</dbReference>
<dbReference type="InterPro" id="IPR052736">
    <property type="entry name" value="Stf3_sulfotransferase"/>
</dbReference>
<dbReference type="PANTHER" id="PTHR36451:SF1">
    <property type="entry name" value="OMEGA-HYDROXY-BETA-DIHYDROMENAQUINONE-9 SULFOTRANSFERASE STF3"/>
    <property type="match status" value="1"/>
</dbReference>
<dbReference type="InterPro" id="IPR027417">
    <property type="entry name" value="P-loop_NTPase"/>
</dbReference>
<dbReference type="EMBL" id="CP012673">
    <property type="protein sequence ID" value="AUX44985.1"/>
    <property type="molecule type" value="Genomic_DNA"/>
</dbReference>
<evidence type="ECO:0008006" key="3">
    <source>
        <dbReference type="Google" id="ProtNLM"/>
    </source>
</evidence>
<accession>A0A2L0F0B2</accession>
<dbReference type="OrthoDB" id="9777890at2"/>
<dbReference type="RefSeq" id="WP_104983430.1">
    <property type="nucleotide sequence ID" value="NZ_CP012673.1"/>
</dbReference>
<dbReference type="AlphaFoldDB" id="A0A2L0F0B2"/>
<evidence type="ECO:0000313" key="1">
    <source>
        <dbReference type="EMBL" id="AUX44985.1"/>
    </source>
</evidence>
<dbReference type="PANTHER" id="PTHR36451">
    <property type="entry name" value="PAPS-DEPENDENT SULFOTRANSFERASE STF3"/>
    <property type="match status" value="1"/>
</dbReference>